<sequence length="158" mass="18224">MKKLENLLKTIRQTRKNFIQLIDRSTVEELNQVPAGFNNNMIWNFGHIIASQQILCYKLAGLEPRIDPSYLLAYQKGTKPERFIEVREIDTLKELMLSTIDVLEHDLKNEVFESYNVTTTSYGVTLNNTVEAVQFFPVHDAFHYGCASSIQKVLNNKL</sequence>
<dbReference type="eggNOG" id="COG2318">
    <property type="taxonomic scope" value="Bacteria"/>
</dbReference>
<keyword evidence="3" id="KW-1185">Reference proteome</keyword>
<feature type="domain" description="DinB-like" evidence="1">
    <location>
        <begin position="11"/>
        <end position="146"/>
    </location>
</feature>
<dbReference type="Pfam" id="PF12867">
    <property type="entry name" value="DinB_2"/>
    <property type="match status" value="1"/>
</dbReference>
<evidence type="ECO:0000313" key="2">
    <source>
        <dbReference type="EMBL" id="KEQ30489.1"/>
    </source>
</evidence>
<dbReference type="Proteomes" id="UP000028007">
    <property type="component" value="Unassembled WGS sequence"/>
</dbReference>
<organism evidence="2 3">
    <name type="scientific">Pedobacter antarcticus 4BY</name>
    <dbReference type="NCBI Taxonomy" id="1358423"/>
    <lineage>
        <taxon>Bacteria</taxon>
        <taxon>Pseudomonadati</taxon>
        <taxon>Bacteroidota</taxon>
        <taxon>Sphingobacteriia</taxon>
        <taxon>Sphingobacteriales</taxon>
        <taxon>Sphingobacteriaceae</taxon>
        <taxon>Pedobacter</taxon>
    </lineage>
</organism>
<dbReference type="InterPro" id="IPR034660">
    <property type="entry name" value="DinB/YfiT-like"/>
</dbReference>
<dbReference type="InterPro" id="IPR024775">
    <property type="entry name" value="DinB-like"/>
</dbReference>
<dbReference type="EMBL" id="JNFF01000035">
    <property type="protein sequence ID" value="KEQ30489.1"/>
    <property type="molecule type" value="Genomic_DNA"/>
</dbReference>
<protein>
    <recommendedName>
        <fullName evidence="1">DinB-like domain-containing protein</fullName>
    </recommendedName>
</protein>
<proteinExistence type="predicted"/>
<accession>A0A081PIG6</accession>
<comment type="caution">
    <text evidence="2">The sequence shown here is derived from an EMBL/GenBank/DDBJ whole genome shotgun (WGS) entry which is preliminary data.</text>
</comment>
<dbReference type="SUPFAM" id="SSF109854">
    <property type="entry name" value="DinB/YfiT-like putative metalloenzymes"/>
    <property type="match status" value="1"/>
</dbReference>
<dbReference type="Gene3D" id="1.20.120.450">
    <property type="entry name" value="dinb family like domain"/>
    <property type="match status" value="1"/>
</dbReference>
<dbReference type="AlphaFoldDB" id="A0A081PIG6"/>
<gene>
    <name evidence="2" type="ORF">N180_09325</name>
</gene>
<evidence type="ECO:0000313" key="3">
    <source>
        <dbReference type="Proteomes" id="UP000028007"/>
    </source>
</evidence>
<name>A0A081PIG6_9SPHI</name>
<evidence type="ECO:0000259" key="1">
    <source>
        <dbReference type="Pfam" id="PF12867"/>
    </source>
</evidence>
<reference evidence="2 3" key="1">
    <citation type="journal article" date="1992" name="Int. J. Syst. Bacteriol.">
        <title>Sphingobacterium antarcticus sp. nov. a Psychrotrophic Bacterium from the Soils of Schirmacher Oasis, Antarctica.</title>
        <authorList>
            <person name="Shivaji S."/>
            <person name="Ray M.K."/>
            <person name="Rao N.S."/>
            <person name="Saiserr L."/>
            <person name="Jagannadham M.V."/>
            <person name="Kumar G.S."/>
            <person name="Reddy G."/>
            <person name="Bhargava P.M."/>
        </authorList>
    </citation>
    <scope>NUCLEOTIDE SEQUENCE [LARGE SCALE GENOMIC DNA]</scope>
    <source>
        <strain evidence="2 3">4BY</strain>
    </source>
</reference>